<feature type="domain" description="Holliday junction resolvase Gen1 C-terminal" evidence="1">
    <location>
        <begin position="46"/>
        <end position="77"/>
    </location>
</feature>
<protein>
    <recommendedName>
        <fullName evidence="1">Holliday junction resolvase Gen1 C-terminal domain-containing protein</fullName>
    </recommendedName>
</protein>
<dbReference type="EMBL" id="KV448784">
    <property type="protein sequence ID" value="OAX33353.1"/>
    <property type="molecule type" value="Genomic_DNA"/>
</dbReference>
<evidence type="ECO:0000313" key="2">
    <source>
        <dbReference type="EMBL" id="OAX33353.1"/>
    </source>
</evidence>
<reference evidence="2 3" key="1">
    <citation type="submission" date="2016-06" db="EMBL/GenBank/DDBJ databases">
        <title>Comparative genomics of the ectomycorrhizal sister species Rhizopogon vinicolor and Rhizopogon vesiculosus (Basidiomycota: Boletales) reveals a divergence of the mating type B locus.</title>
        <authorList>
            <consortium name="DOE Joint Genome Institute"/>
            <person name="Mujic A.B."/>
            <person name="Kuo A."/>
            <person name="Tritt A."/>
            <person name="Lipzen A."/>
            <person name="Chen C."/>
            <person name="Johnson J."/>
            <person name="Sharma A."/>
            <person name="Barry K."/>
            <person name="Grigoriev I.V."/>
            <person name="Spatafora J.W."/>
        </authorList>
    </citation>
    <scope>NUCLEOTIDE SEQUENCE [LARGE SCALE GENOMIC DNA]</scope>
    <source>
        <strain evidence="2 3">AM-OR11-026</strain>
    </source>
</reference>
<accession>A0A1B7ML66</accession>
<evidence type="ECO:0000313" key="3">
    <source>
        <dbReference type="Proteomes" id="UP000092154"/>
    </source>
</evidence>
<dbReference type="Proteomes" id="UP000092154">
    <property type="component" value="Unassembled WGS sequence"/>
</dbReference>
<dbReference type="OrthoDB" id="2656586at2759"/>
<dbReference type="InterPro" id="IPR041177">
    <property type="entry name" value="GEN1_C"/>
</dbReference>
<dbReference type="Pfam" id="PF18380">
    <property type="entry name" value="GEN1_C"/>
    <property type="match status" value="1"/>
</dbReference>
<dbReference type="AlphaFoldDB" id="A0A1B7ML66"/>
<dbReference type="InParanoid" id="A0A1B7ML66"/>
<sequence>MMEHVIWKRYIAMTDVDRRCAAFVTQPSFEGRDCGNLVLLTNTLGACQHVSTDNLLEYRTEVCPSKLVELAHSRGRNAKFQRLRRRPH</sequence>
<keyword evidence="3" id="KW-1185">Reference proteome</keyword>
<evidence type="ECO:0000259" key="1">
    <source>
        <dbReference type="Pfam" id="PF18380"/>
    </source>
</evidence>
<proteinExistence type="predicted"/>
<name>A0A1B7ML66_9AGAM</name>
<organism evidence="2 3">
    <name type="scientific">Rhizopogon vinicolor AM-OR11-026</name>
    <dbReference type="NCBI Taxonomy" id="1314800"/>
    <lineage>
        <taxon>Eukaryota</taxon>
        <taxon>Fungi</taxon>
        <taxon>Dikarya</taxon>
        <taxon>Basidiomycota</taxon>
        <taxon>Agaricomycotina</taxon>
        <taxon>Agaricomycetes</taxon>
        <taxon>Agaricomycetidae</taxon>
        <taxon>Boletales</taxon>
        <taxon>Suillineae</taxon>
        <taxon>Rhizopogonaceae</taxon>
        <taxon>Rhizopogon</taxon>
    </lineage>
</organism>
<gene>
    <name evidence="2" type="ORF">K503DRAFT_775696</name>
</gene>